<feature type="chain" id="PRO_5039898836" evidence="1">
    <location>
        <begin position="24"/>
        <end position="83"/>
    </location>
</feature>
<name>A6JM57_RAT</name>
<evidence type="ECO:0000313" key="2">
    <source>
        <dbReference type="EMBL" id="EDL78734.1"/>
    </source>
</evidence>
<sequence length="83" mass="9186">MCFWTELSVWVVLVSHSFSLASSTETSKALTQDNSRVGSHSLLEVLRVLSAGDDRSLNHPQSLIKILLERTGCPQRTDGTQED</sequence>
<reference evidence="3" key="1">
    <citation type="submission" date="2005-09" db="EMBL/GenBank/DDBJ databases">
        <authorList>
            <person name="Mural R.J."/>
            <person name="Li P.W."/>
            <person name="Adams M.D."/>
            <person name="Amanatides P.G."/>
            <person name="Baden-Tillson H."/>
            <person name="Barnstead M."/>
            <person name="Chin S.H."/>
            <person name="Dew I."/>
            <person name="Evans C.A."/>
            <person name="Ferriera S."/>
            <person name="Flanigan M."/>
            <person name="Fosler C."/>
            <person name="Glodek A."/>
            <person name="Gu Z."/>
            <person name="Holt R.A."/>
            <person name="Jennings D."/>
            <person name="Kraft C.L."/>
            <person name="Lu F."/>
            <person name="Nguyen T."/>
            <person name="Nusskern D.R."/>
            <person name="Pfannkoch C.M."/>
            <person name="Sitter C."/>
            <person name="Sutton G.G."/>
            <person name="Venter J.C."/>
            <person name="Wang Z."/>
            <person name="Woodage T."/>
            <person name="Zheng X.H."/>
            <person name="Zhong F."/>
        </authorList>
    </citation>
    <scope>NUCLEOTIDE SEQUENCE [LARGE SCALE GENOMIC DNA]</scope>
    <source>
        <strain>BN</strain>
        <strain evidence="3">Sprague-Dawley</strain>
    </source>
</reference>
<evidence type="ECO:0000256" key="1">
    <source>
        <dbReference type="SAM" id="SignalP"/>
    </source>
</evidence>
<dbReference type="AlphaFoldDB" id="A6JM57"/>
<dbReference type="Proteomes" id="UP000234681">
    <property type="component" value="Chromosome 17"/>
</dbReference>
<proteinExistence type="predicted"/>
<keyword evidence="1" id="KW-0732">Signal</keyword>
<organism evidence="2 3">
    <name type="scientific">Rattus norvegicus</name>
    <name type="common">Rat</name>
    <dbReference type="NCBI Taxonomy" id="10116"/>
    <lineage>
        <taxon>Eukaryota</taxon>
        <taxon>Metazoa</taxon>
        <taxon>Chordata</taxon>
        <taxon>Craniata</taxon>
        <taxon>Vertebrata</taxon>
        <taxon>Euteleostomi</taxon>
        <taxon>Mammalia</taxon>
        <taxon>Eutheria</taxon>
        <taxon>Euarchontoglires</taxon>
        <taxon>Glires</taxon>
        <taxon>Rodentia</taxon>
        <taxon>Myomorpha</taxon>
        <taxon>Muroidea</taxon>
        <taxon>Muridae</taxon>
        <taxon>Murinae</taxon>
        <taxon>Rattus</taxon>
    </lineage>
</organism>
<feature type="non-terminal residue" evidence="2">
    <location>
        <position position="83"/>
    </location>
</feature>
<feature type="signal peptide" evidence="1">
    <location>
        <begin position="1"/>
        <end position="23"/>
    </location>
</feature>
<gene>
    <name evidence="2" type="ORF">rCG_55718</name>
</gene>
<accession>A6JM57</accession>
<dbReference type="EMBL" id="CH473990">
    <property type="protein sequence ID" value="EDL78734.1"/>
    <property type="molecule type" value="Genomic_DNA"/>
</dbReference>
<protein>
    <submittedName>
        <fullName evidence="2">RCG55718</fullName>
    </submittedName>
</protein>
<evidence type="ECO:0000313" key="3">
    <source>
        <dbReference type="Proteomes" id="UP000234681"/>
    </source>
</evidence>